<sequence length="53" mass="6164">MRRTSNNVNQIAKRCNETRNFYETDVEDLKQGYDSLCEQIKGVISELATLRVL</sequence>
<dbReference type="EMBL" id="VSSQ01141655">
    <property type="protein sequence ID" value="MPN62943.1"/>
    <property type="molecule type" value="Genomic_DNA"/>
</dbReference>
<dbReference type="AlphaFoldDB" id="A0A645JUL2"/>
<reference evidence="2" key="1">
    <citation type="submission" date="2019-08" db="EMBL/GenBank/DDBJ databases">
        <authorList>
            <person name="Kucharzyk K."/>
            <person name="Murdoch R.W."/>
            <person name="Higgins S."/>
            <person name="Loffler F."/>
        </authorList>
    </citation>
    <scope>NUCLEOTIDE SEQUENCE</scope>
</reference>
<evidence type="ECO:0000259" key="1">
    <source>
        <dbReference type="Pfam" id="PF05713"/>
    </source>
</evidence>
<dbReference type="Pfam" id="PF05713">
    <property type="entry name" value="MobC"/>
    <property type="match status" value="1"/>
</dbReference>
<dbReference type="InterPro" id="IPR008687">
    <property type="entry name" value="MobC"/>
</dbReference>
<accession>A0A645JUL2</accession>
<name>A0A645JUL2_9ZZZZ</name>
<feature type="domain" description="Bacterial mobilisation" evidence="1">
    <location>
        <begin position="1"/>
        <end position="41"/>
    </location>
</feature>
<organism evidence="2">
    <name type="scientific">bioreactor metagenome</name>
    <dbReference type="NCBI Taxonomy" id="1076179"/>
    <lineage>
        <taxon>unclassified sequences</taxon>
        <taxon>metagenomes</taxon>
        <taxon>ecological metagenomes</taxon>
    </lineage>
</organism>
<evidence type="ECO:0000313" key="2">
    <source>
        <dbReference type="EMBL" id="MPN62943.1"/>
    </source>
</evidence>
<protein>
    <recommendedName>
        <fullName evidence="1">Bacterial mobilisation domain-containing protein</fullName>
    </recommendedName>
</protein>
<proteinExistence type="predicted"/>
<comment type="caution">
    <text evidence="2">The sequence shown here is derived from an EMBL/GenBank/DDBJ whole genome shotgun (WGS) entry which is preliminary data.</text>
</comment>
<gene>
    <name evidence="2" type="ORF">SDC9_210696</name>
</gene>